<evidence type="ECO:0000313" key="1">
    <source>
        <dbReference type="EMBL" id="BAY68126.1"/>
    </source>
</evidence>
<proteinExistence type="predicted"/>
<name>A0A1Z4KGL9_ANAVA</name>
<gene>
    <name evidence="1" type="ORF">NIES23_09100</name>
</gene>
<dbReference type="EMBL" id="AP018216">
    <property type="protein sequence ID" value="BAY68126.1"/>
    <property type="molecule type" value="Genomic_DNA"/>
</dbReference>
<sequence length="73" mass="8623">MVQFIPAKNIGLGYLQERFGLRLSADEVFFKEWFDSLPEITDLEKQYLDRVKTNFLNLVQRPAILENAFKTKK</sequence>
<reference evidence="1 2" key="1">
    <citation type="submission" date="2017-06" db="EMBL/GenBank/DDBJ databases">
        <title>Genome sequencing of cyanobaciteial culture collection at National Institute for Environmental Studies (NIES).</title>
        <authorList>
            <person name="Hirose Y."/>
            <person name="Shimura Y."/>
            <person name="Fujisawa T."/>
            <person name="Nakamura Y."/>
            <person name="Kawachi M."/>
        </authorList>
    </citation>
    <scope>NUCLEOTIDE SEQUENCE [LARGE SCALE GENOMIC DNA]</scope>
    <source>
        <strain evidence="1 2">NIES-23</strain>
    </source>
</reference>
<dbReference type="AlphaFoldDB" id="A0A1Z4KGL9"/>
<evidence type="ECO:0000313" key="2">
    <source>
        <dbReference type="Proteomes" id="UP000217507"/>
    </source>
</evidence>
<organism evidence="1 2">
    <name type="scientific">Trichormus variabilis NIES-23</name>
    <dbReference type="NCBI Taxonomy" id="1973479"/>
    <lineage>
        <taxon>Bacteria</taxon>
        <taxon>Bacillati</taxon>
        <taxon>Cyanobacteriota</taxon>
        <taxon>Cyanophyceae</taxon>
        <taxon>Nostocales</taxon>
        <taxon>Nostocaceae</taxon>
        <taxon>Trichormus</taxon>
    </lineage>
</organism>
<accession>A0A1Z4KGL9</accession>
<protein>
    <submittedName>
        <fullName evidence="1">Uncharacterized protein</fullName>
    </submittedName>
</protein>
<dbReference type="Proteomes" id="UP000217507">
    <property type="component" value="Chromosome"/>
</dbReference>